<feature type="chain" id="PRO_5045576671" evidence="1">
    <location>
        <begin position="20"/>
        <end position="582"/>
    </location>
</feature>
<proteinExistence type="predicted"/>
<feature type="signal peptide" evidence="1">
    <location>
        <begin position="1"/>
        <end position="19"/>
    </location>
</feature>
<evidence type="ECO:0000313" key="3">
    <source>
        <dbReference type="Proteomes" id="UP001597546"/>
    </source>
</evidence>
<protein>
    <submittedName>
        <fullName evidence="2">Uncharacterized protein</fullName>
    </submittedName>
</protein>
<organism evidence="2 3">
    <name type="scientific">Pedobacter alpinus</name>
    <dbReference type="NCBI Taxonomy" id="1590643"/>
    <lineage>
        <taxon>Bacteria</taxon>
        <taxon>Pseudomonadati</taxon>
        <taxon>Bacteroidota</taxon>
        <taxon>Sphingobacteriia</taxon>
        <taxon>Sphingobacteriales</taxon>
        <taxon>Sphingobacteriaceae</taxon>
        <taxon>Pedobacter</taxon>
    </lineage>
</organism>
<comment type="caution">
    <text evidence="2">The sequence shown here is derived from an EMBL/GenBank/DDBJ whole genome shotgun (WGS) entry which is preliminary data.</text>
</comment>
<keyword evidence="3" id="KW-1185">Reference proteome</keyword>
<name>A0ABW5TPN2_9SPHI</name>
<reference evidence="3" key="1">
    <citation type="journal article" date="2019" name="Int. J. Syst. Evol. Microbiol.">
        <title>The Global Catalogue of Microorganisms (GCM) 10K type strain sequencing project: providing services to taxonomists for standard genome sequencing and annotation.</title>
        <authorList>
            <consortium name="The Broad Institute Genomics Platform"/>
            <consortium name="The Broad Institute Genome Sequencing Center for Infectious Disease"/>
            <person name="Wu L."/>
            <person name="Ma J."/>
        </authorList>
    </citation>
    <scope>NUCLEOTIDE SEQUENCE [LARGE SCALE GENOMIC DNA]</scope>
    <source>
        <strain evidence="3">KCTC 42456</strain>
    </source>
</reference>
<dbReference type="Proteomes" id="UP001597546">
    <property type="component" value="Unassembled WGS sequence"/>
</dbReference>
<dbReference type="RefSeq" id="WP_379046599.1">
    <property type="nucleotide sequence ID" value="NZ_JBHSKW010000062.1"/>
</dbReference>
<gene>
    <name evidence="2" type="ORF">ACFSSE_05815</name>
</gene>
<evidence type="ECO:0000313" key="2">
    <source>
        <dbReference type="EMBL" id="MFD2731217.1"/>
    </source>
</evidence>
<accession>A0ABW5TPN2</accession>
<keyword evidence="1" id="KW-0732">Signal</keyword>
<dbReference type="EMBL" id="JBHULV010000016">
    <property type="protein sequence ID" value="MFD2731217.1"/>
    <property type="molecule type" value="Genomic_DNA"/>
</dbReference>
<sequence length="582" mass="63776">MKKTILILLAILYVGLAFAQEEEKKKSKFKLKMPELKIGEKLGNLAGNLMTSTTKDLNTAVAKSSITSGLYPPEINTSEAKYFPKGTIEGDYMVAVTFMKGEGMGMYKIDGTVTCEGEEMEYVGLGSYLKTYRTPFKAAKTINIKTVTGDEASFSLKPIVGVEIVSVNGENSLPVLDLAEDIKLTYRNPIGSKGTRIRISLITDVAGARALNHFASFDARNDGEVTVTIPKESLSNPEIVGSIKGVGNFNKGENFLIVEREFITERDKMDASQRIGKLQTAEIKATSYAAMPVIIKGKQDESVYASIRVNQKESNGIGYTFYKPNANYGIPLSKGSKFGLASFTLEGKTYKTETEKSERYGYGNTRIITTTTTTYKFPQLPATQWQSVMEKVYTGLVKFMKTEYNIDFVPVDKITSNSNYAILYPAAIDNTEKIIKTSYKGTQRTDAKSLGEILGSVSSNFTSDNAMVNLMKEADVDGLVSMRLNFQVAGNSDGKVVLIPSLTINITGRDETNNNKQGTYASAYIVNTTGNPFNGDLIKTNPTALAKACSTDEMIKALTDGIRLLRTKEVALGYDKIWNIGQ</sequence>
<evidence type="ECO:0000256" key="1">
    <source>
        <dbReference type="SAM" id="SignalP"/>
    </source>
</evidence>